<evidence type="ECO:0000259" key="2">
    <source>
        <dbReference type="PROSITE" id="PS50104"/>
    </source>
</evidence>
<accession>A0AAN9F6T4</accession>
<evidence type="ECO:0000313" key="3">
    <source>
        <dbReference type="EMBL" id="KAK7268816.1"/>
    </source>
</evidence>
<dbReference type="InterPro" id="IPR000157">
    <property type="entry name" value="TIR_dom"/>
</dbReference>
<organism evidence="3 4">
    <name type="scientific">Crotalaria pallida</name>
    <name type="common">Smooth rattlebox</name>
    <name type="synonym">Crotalaria striata</name>
    <dbReference type="NCBI Taxonomy" id="3830"/>
    <lineage>
        <taxon>Eukaryota</taxon>
        <taxon>Viridiplantae</taxon>
        <taxon>Streptophyta</taxon>
        <taxon>Embryophyta</taxon>
        <taxon>Tracheophyta</taxon>
        <taxon>Spermatophyta</taxon>
        <taxon>Magnoliopsida</taxon>
        <taxon>eudicotyledons</taxon>
        <taxon>Gunneridae</taxon>
        <taxon>Pentapetalae</taxon>
        <taxon>rosids</taxon>
        <taxon>fabids</taxon>
        <taxon>Fabales</taxon>
        <taxon>Fabaceae</taxon>
        <taxon>Papilionoideae</taxon>
        <taxon>50 kb inversion clade</taxon>
        <taxon>genistoids sensu lato</taxon>
        <taxon>core genistoids</taxon>
        <taxon>Crotalarieae</taxon>
        <taxon>Crotalaria</taxon>
    </lineage>
</organism>
<comment type="caution">
    <text evidence="3">The sequence shown here is derived from an EMBL/GenBank/DDBJ whole genome shotgun (WGS) entry which is preliminary data.</text>
</comment>
<dbReference type="AlphaFoldDB" id="A0AAN9F6T4"/>
<dbReference type="GO" id="GO:0007165">
    <property type="term" value="P:signal transduction"/>
    <property type="evidence" value="ECO:0007669"/>
    <property type="project" value="InterPro"/>
</dbReference>
<protein>
    <recommendedName>
        <fullName evidence="2">TIR domain-containing protein</fullName>
    </recommendedName>
</protein>
<dbReference type="PROSITE" id="PS50104">
    <property type="entry name" value="TIR"/>
    <property type="match status" value="1"/>
</dbReference>
<dbReference type="FunFam" id="3.40.50.10140:FF:000007">
    <property type="entry name" value="Disease resistance protein (TIR-NBS-LRR class)"/>
    <property type="match status" value="1"/>
</dbReference>
<dbReference type="SUPFAM" id="SSF52200">
    <property type="entry name" value="Toll/Interleukin receptor TIR domain"/>
    <property type="match status" value="1"/>
</dbReference>
<feature type="domain" description="TIR" evidence="2">
    <location>
        <begin position="83"/>
        <end position="259"/>
    </location>
</feature>
<name>A0AAN9F6T4_CROPI</name>
<dbReference type="PANTHER" id="PTHR32009">
    <property type="entry name" value="TMV RESISTANCE PROTEIN N-LIKE"/>
    <property type="match status" value="1"/>
</dbReference>
<gene>
    <name evidence="3" type="ORF">RIF29_21525</name>
</gene>
<dbReference type="SMART" id="SM00255">
    <property type="entry name" value="TIR"/>
    <property type="match status" value="1"/>
</dbReference>
<evidence type="ECO:0000313" key="4">
    <source>
        <dbReference type="Proteomes" id="UP001372338"/>
    </source>
</evidence>
<dbReference type="Proteomes" id="UP001372338">
    <property type="component" value="Unassembled WGS sequence"/>
</dbReference>
<reference evidence="3 4" key="1">
    <citation type="submission" date="2024-01" db="EMBL/GenBank/DDBJ databases">
        <title>The genomes of 5 underutilized Papilionoideae crops provide insights into root nodulation and disease resistanc.</title>
        <authorList>
            <person name="Yuan L."/>
        </authorList>
    </citation>
    <scope>NUCLEOTIDE SEQUENCE [LARGE SCALE GENOMIC DNA]</scope>
    <source>
        <strain evidence="3">ZHUSHIDOU_FW_LH</strain>
        <tissue evidence="3">Leaf</tissue>
    </source>
</reference>
<sequence>MACWVCCLRWGGLLDDEDGQFLFAFAFKLRPCSIMHAELWGILVGMFLVPFSERGLRQHSTESEENTVNQFLTLATAMSSSIKLYDVFISFRGEDTRRNFTSHLHTALTEASIWTYTDDYLSKGHEVWPALCSAIENSHIAIVVFSRNYATSKWCLKELVKILECRKSRRLVVIPVFYRVDPSHIRKQTGSYGEAFAKHERGMHEKGNNNEEDVEKQVSGWKDALAEAANISGWDSSSRDYKNDSQLIKKIVKDVSEKRNLMSPYELEEEEDLIN</sequence>
<keyword evidence="1" id="KW-0520">NAD</keyword>
<dbReference type="PANTHER" id="PTHR32009:SF159">
    <property type="entry name" value="TIR DOMAIN-CONTAINING PROTEIN"/>
    <property type="match status" value="1"/>
</dbReference>
<dbReference type="EMBL" id="JAYWIO010000004">
    <property type="protein sequence ID" value="KAK7268816.1"/>
    <property type="molecule type" value="Genomic_DNA"/>
</dbReference>
<proteinExistence type="predicted"/>
<dbReference type="InterPro" id="IPR035897">
    <property type="entry name" value="Toll_tir_struct_dom_sf"/>
</dbReference>
<keyword evidence="4" id="KW-1185">Reference proteome</keyword>
<dbReference type="Gene3D" id="3.40.50.10140">
    <property type="entry name" value="Toll/interleukin-1 receptor homology (TIR) domain"/>
    <property type="match status" value="1"/>
</dbReference>
<dbReference type="Pfam" id="PF01582">
    <property type="entry name" value="TIR"/>
    <property type="match status" value="1"/>
</dbReference>
<evidence type="ECO:0000256" key="1">
    <source>
        <dbReference type="ARBA" id="ARBA00023027"/>
    </source>
</evidence>